<dbReference type="Proteomes" id="UP000249557">
    <property type="component" value="Unassembled WGS sequence"/>
</dbReference>
<feature type="transmembrane region" description="Helical" evidence="1">
    <location>
        <begin position="21"/>
        <end position="41"/>
    </location>
</feature>
<reference evidence="2 3" key="1">
    <citation type="submission" date="2017-08" db="EMBL/GenBank/DDBJ databases">
        <title>Infants hospitalized years apart are colonized by the same room-sourced microbial strains.</title>
        <authorList>
            <person name="Brooks B."/>
            <person name="Olm M.R."/>
            <person name="Firek B.A."/>
            <person name="Baker R."/>
            <person name="Thomas B.C."/>
            <person name="Morowitz M.J."/>
            <person name="Banfield J.F."/>
        </authorList>
    </citation>
    <scope>NUCLEOTIDE SEQUENCE [LARGE SCALE GENOMIC DNA]</scope>
    <source>
        <strain evidence="2">S2_018_000_R2_104</strain>
    </source>
</reference>
<feature type="transmembrane region" description="Helical" evidence="1">
    <location>
        <begin position="53"/>
        <end position="77"/>
    </location>
</feature>
<evidence type="ECO:0000313" key="2">
    <source>
        <dbReference type="EMBL" id="PZO86445.1"/>
    </source>
</evidence>
<feature type="transmembrane region" description="Helical" evidence="1">
    <location>
        <begin position="131"/>
        <end position="151"/>
    </location>
</feature>
<dbReference type="AlphaFoldDB" id="A0A2W5BTE9"/>
<dbReference type="EMBL" id="QFNK01000119">
    <property type="protein sequence ID" value="PZO86445.1"/>
    <property type="molecule type" value="Genomic_DNA"/>
</dbReference>
<sequence>MSKPGTISLSREAFYFMRQNLGTFAAHLKYALPLVIVIAVIKQAMVLNGMGHLSLILMIPSFFIYGCFVLSWHRVALNGPDSTKPVNPFAITGEELKFILTFAGLTGAFSLILSGMTYIAENFVPVEAMGMVLIANIVMLAATLAAMYWFLRLSFLFPAQAQGVALTLGDVLRTSRGMAWKLFGVNFMAGLLFIVAFSVYGLVAGMIATVSGGDDELSRVAAASMGLVLSIPVHIAIFFIIATCITALSRAYQWGMQNNPVE</sequence>
<accession>A0A2W5BTE9</accession>
<gene>
    <name evidence="2" type="ORF">DI626_06615</name>
</gene>
<name>A0A2W5BTE9_9BACT</name>
<feature type="transmembrane region" description="Helical" evidence="1">
    <location>
        <begin position="220"/>
        <end position="248"/>
    </location>
</feature>
<keyword evidence="1" id="KW-1133">Transmembrane helix</keyword>
<comment type="caution">
    <text evidence="2">The sequence shown here is derived from an EMBL/GenBank/DDBJ whole genome shotgun (WGS) entry which is preliminary data.</text>
</comment>
<evidence type="ECO:0000256" key="1">
    <source>
        <dbReference type="SAM" id="Phobius"/>
    </source>
</evidence>
<feature type="transmembrane region" description="Helical" evidence="1">
    <location>
        <begin position="182"/>
        <end position="208"/>
    </location>
</feature>
<keyword evidence="1" id="KW-0472">Membrane</keyword>
<evidence type="ECO:0008006" key="4">
    <source>
        <dbReference type="Google" id="ProtNLM"/>
    </source>
</evidence>
<organism evidence="2 3">
    <name type="scientific">Micavibrio aeruginosavorus</name>
    <dbReference type="NCBI Taxonomy" id="349221"/>
    <lineage>
        <taxon>Bacteria</taxon>
        <taxon>Pseudomonadati</taxon>
        <taxon>Bdellovibrionota</taxon>
        <taxon>Bdellovibrionia</taxon>
        <taxon>Bdellovibrionales</taxon>
        <taxon>Pseudobdellovibrionaceae</taxon>
        <taxon>Micavibrio</taxon>
    </lineage>
</organism>
<protein>
    <recommendedName>
        <fullName evidence="4">Glycerophosphoryl diester phosphodiesterase membrane domain-containing protein</fullName>
    </recommendedName>
</protein>
<feature type="transmembrane region" description="Helical" evidence="1">
    <location>
        <begin position="98"/>
        <end position="119"/>
    </location>
</feature>
<proteinExistence type="predicted"/>
<evidence type="ECO:0000313" key="3">
    <source>
        <dbReference type="Proteomes" id="UP000249557"/>
    </source>
</evidence>
<keyword evidence="1" id="KW-0812">Transmembrane</keyword>